<name>A0A1X7VHH8_AMPQE</name>
<evidence type="ECO:0000256" key="1">
    <source>
        <dbReference type="ARBA" id="ARBA00022771"/>
    </source>
</evidence>
<evidence type="ECO:0000313" key="5">
    <source>
        <dbReference type="EnsemblMetazoa" id="Aqu2.1.38927_001"/>
    </source>
</evidence>
<dbReference type="GO" id="GO:0005778">
    <property type="term" value="C:peroxisomal membrane"/>
    <property type="evidence" value="ECO:0007669"/>
    <property type="project" value="TreeGrafter"/>
</dbReference>
<dbReference type="InterPro" id="IPR001841">
    <property type="entry name" value="Znf_RING"/>
</dbReference>
<sequence length="90" mass="10259">MSMKSNIDCFICTNYVGDNVAVLVCCCKLCYYDCITRWLEESATCPHCRQELHLENLQRVPKCNEVEAVFSVLREYQSTTTDDGDIGANH</sequence>
<protein>
    <recommendedName>
        <fullName evidence="4">RING-type domain-containing protein</fullName>
    </recommendedName>
</protein>
<organism evidence="5">
    <name type="scientific">Amphimedon queenslandica</name>
    <name type="common">Sponge</name>
    <dbReference type="NCBI Taxonomy" id="400682"/>
    <lineage>
        <taxon>Eukaryota</taxon>
        <taxon>Metazoa</taxon>
        <taxon>Porifera</taxon>
        <taxon>Demospongiae</taxon>
        <taxon>Heteroscleromorpha</taxon>
        <taxon>Haplosclerida</taxon>
        <taxon>Niphatidae</taxon>
        <taxon>Amphimedon</taxon>
    </lineage>
</organism>
<dbReference type="AlphaFoldDB" id="A0A1X7VHH8"/>
<evidence type="ECO:0000256" key="3">
    <source>
        <dbReference type="PROSITE-ProRule" id="PRU00175"/>
    </source>
</evidence>
<dbReference type="SUPFAM" id="SSF57850">
    <property type="entry name" value="RING/U-box"/>
    <property type="match status" value="1"/>
</dbReference>
<dbReference type="PROSITE" id="PS50089">
    <property type="entry name" value="ZF_RING_2"/>
    <property type="match status" value="1"/>
</dbReference>
<dbReference type="GO" id="GO:0051865">
    <property type="term" value="P:protein autoubiquitination"/>
    <property type="evidence" value="ECO:0007669"/>
    <property type="project" value="TreeGrafter"/>
</dbReference>
<dbReference type="GO" id="GO:0008270">
    <property type="term" value="F:zinc ion binding"/>
    <property type="evidence" value="ECO:0007669"/>
    <property type="project" value="UniProtKB-KW"/>
</dbReference>
<dbReference type="EnsemblMetazoa" id="Aqu2.1.38927_001">
    <property type="protein sequence ID" value="Aqu2.1.38927_001"/>
    <property type="gene ID" value="Aqu2.1.38927"/>
</dbReference>
<dbReference type="PANTHER" id="PTHR36754">
    <property type="entry name" value="E3 UBIQUITIN-PROTEIN LIGASE TRIM37"/>
    <property type="match status" value="1"/>
</dbReference>
<dbReference type="InParanoid" id="A0A1X7VHH8"/>
<keyword evidence="2" id="KW-0862">Zinc</keyword>
<dbReference type="GO" id="GO:0070842">
    <property type="term" value="P:aggresome assembly"/>
    <property type="evidence" value="ECO:0007669"/>
    <property type="project" value="TreeGrafter"/>
</dbReference>
<dbReference type="GO" id="GO:0006513">
    <property type="term" value="P:protein monoubiquitination"/>
    <property type="evidence" value="ECO:0007669"/>
    <property type="project" value="TreeGrafter"/>
</dbReference>
<feature type="domain" description="RING-type" evidence="4">
    <location>
        <begin position="9"/>
        <end position="49"/>
    </location>
</feature>
<keyword evidence="1 3" id="KW-0479">Metal-binding</keyword>
<keyword evidence="1 3" id="KW-0863">Zinc-finger</keyword>
<evidence type="ECO:0000256" key="2">
    <source>
        <dbReference type="ARBA" id="ARBA00022833"/>
    </source>
</evidence>
<dbReference type="PANTHER" id="PTHR36754:SF2">
    <property type="entry name" value="E3 UBIQUITIN-PROTEIN LIGASE TRIM37"/>
    <property type="match status" value="1"/>
</dbReference>
<dbReference type="InterPro" id="IPR013083">
    <property type="entry name" value="Znf_RING/FYVE/PHD"/>
</dbReference>
<dbReference type="Pfam" id="PF13639">
    <property type="entry name" value="zf-RING_2"/>
    <property type="match status" value="1"/>
</dbReference>
<dbReference type="GO" id="GO:0005164">
    <property type="term" value="F:tumor necrosis factor receptor binding"/>
    <property type="evidence" value="ECO:0007669"/>
    <property type="project" value="TreeGrafter"/>
</dbReference>
<dbReference type="GO" id="GO:0061630">
    <property type="term" value="F:ubiquitin protein ligase activity"/>
    <property type="evidence" value="ECO:0007669"/>
    <property type="project" value="TreeGrafter"/>
</dbReference>
<dbReference type="Gene3D" id="3.30.40.10">
    <property type="entry name" value="Zinc/RING finger domain, C3HC4 (zinc finger)"/>
    <property type="match status" value="1"/>
</dbReference>
<dbReference type="InterPro" id="IPR053003">
    <property type="entry name" value="TRIM_RBCC_E3_ubiq-ligases"/>
</dbReference>
<reference evidence="5" key="1">
    <citation type="submission" date="2017-05" db="UniProtKB">
        <authorList>
            <consortium name="EnsemblMetazoa"/>
        </authorList>
    </citation>
    <scope>IDENTIFICATION</scope>
</reference>
<proteinExistence type="predicted"/>
<dbReference type="GO" id="GO:0016235">
    <property type="term" value="C:aggresome"/>
    <property type="evidence" value="ECO:0007669"/>
    <property type="project" value="TreeGrafter"/>
</dbReference>
<dbReference type="GO" id="GO:0031625">
    <property type="term" value="F:ubiquitin protein ligase binding"/>
    <property type="evidence" value="ECO:0007669"/>
    <property type="project" value="TreeGrafter"/>
</dbReference>
<accession>A0A1X7VHH8</accession>
<evidence type="ECO:0000259" key="4">
    <source>
        <dbReference type="PROSITE" id="PS50089"/>
    </source>
</evidence>